<dbReference type="InterPro" id="IPR050309">
    <property type="entry name" value="Type-B_Carboxylest/Lipase"/>
</dbReference>
<keyword evidence="2 3" id="KW-0378">Hydrolase</keyword>
<feature type="domain" description="Carboxylesterase type B" evidence="4">
    <location>
        <begin position="42"/>
        <end position="506"/>
    </location>
</feature>
<dbReference type="EC" id="3.1.1.-" evidence="3"/>
<dbReference type="PROSITE" id="PS00941">
    <property type="entry name" value="CARBOXYLESTERASE_B_2"/>
    <property type="match status" value="1"/>
</dbReference>
<gene>
    <name evidence="5" type="ORF">MTR65_12895</name>
</gene>
<reference evidence="5" key="1">
    <citation type="submission" date="2022-03" db="EMBL/GenBank/DDBJ databases">
        <title>Identification of a novel bacterium isolated from mangrove sediments.</title>
        <authorList>
            <person name="Pan X."/>
        </authorList>
    </citation>
    <scope>NUCLEOTIDE SEQUENCE</scope>
    <source>
        <strain evidence="5">B2637</strain>
    </source>
</reference>
<dbReference type="InterPro" id="IPR019819">
    <property type="entry name" value="Carboxylesterase_B_CS"/>
</dbReference>
<dbReference type="InterPro" id="IPR002018">
    <property type="entry name" value="CarbesteraseB"/>
</dbReference>
<organism evidence="5 6">
    <name type="scientific">Novosphingobium mangrovi</name>
    <name type="common">ex Hu et al. 2023</name>
    <dbReference type="NCBI Taxonomy" id="2930094"/>
    <lineage>
        <taxon>Bacteria</taxon>
        <taxon>Pseudomonadati</taxon>
        <taxon>Pseudomonadota</taxon>
        <taxon>Alphaproteobacteria</taxon>
        <taxon>Sphingomonadales</taxon>
        <taxon>Sphingomonadaceae</taxon>
        <taxon>Novosphingobium</taxon>
    </lineage>
</organism>
<dbReference type="EMBL" id="JALHAT010000023">
    <property type="protein sequence ID" value="MCJ1961585.1"/>
    <property type="molecule type" value="Genomic_DNA"/>
</dbReference>
<accession>A0ABT0AEF7</accession>
<comment type="caution">
    <text evidence="5">The sequence shown here is derived from an EMBL/GenBank/DDBJ whole genome shotgun (WGS) entry which is preliminary data.</text>
</comment>
<dbReference type="PANTHER" id="PTHR11559">
    <property type="entry name" value="CARBOXYLESTERASE"/>
    <property type="match status" value="1"/>
</dbReference>
<comment type="similarity">
    <text evidence="1 3">Belongs to the type-B carboxylesterase/lipase family.</text>
</comment>
<dbReference type="Proteomes" id="UP001162802">
    <property type="component" value="Unassembled WGS sequence"/>
</dbReference>
<dbReference type="Gene3D" id="3.40.50.1820">
    <property type="entry name" value="alpha/beta hydrolase"/>
    <property type="match status" value="1"/>
</dbReference>
<evidence type="ECO:0000256" key="3">
    <source>
        <dbReference type="RuleBase" id="RU361235"/>
    </source>
</evidence>
<evidence type="ECO:0000256" key="2">
    <source>
        <dbReference type="ARBA" id="ARBA00022801"/>
    </source>
</evidence>
<protein>
    <recommendedName>
        <fullName evidence="3">Carboxylic ester hydrolase</fullName>
        <ecNumber evidence="3">3.1.1.-</ecNumber>
    </recommendedName>
</protein>
<proteinExistence type="inferred from homology"/>
<dbReference type="SUPFAM" id="SSF53474">
    <property type="entry name" value="alpha/beta-Hydrolases"/>
    <property type="match status" value="1"/>
</dbReference>
<dbReference type="InterPro" id="IPR019826">
    <property type="entry name" value="Carboxylesterase_B_AS"/>
</dbReference>
<sequence>MPRILARPSRFVSRRAAGRIDARWCPEQRFLTPRTGPDFVQNQTVTIAQGCLEGQVQELREGNGVASFLGIPYAAPPVGERRWRAPCPAPSWEGVRRADTWGDVCPQNIFPPNILPEMPVGMSEDCLTLNVWKPAEAGADAGLPVMVWIHGGGYVSGGSANPAYSGHAFARDGVVLVSINYRIARFGFFVHPALADEGFGGNFGFLDQITALEWVRDNIAAFGGDPARVTVFGESAGGGSVHMLLQSPRARGLFAGAIVQSGGGRDTMLPASSKAKAAATGEAFAPGASAQDLRAMPEADIVGDLGMTKMISDSYCGPVLDGETQIGEPLAAARNGLYPDVPVLIGANSADGFPSGEDKDALFARFGEAEAQARRLYDPEGDKSALEIGTQMSADHLFREPARALARTLAARGQHVWLYRFAHVGVTSGLAMGGVPHAAEIPYVFDVPEARLQQIDTGYDAAVAALTHRYWVNFAKTGRPDGVGDVPAWPRVTGESDTCVQLIESTGARHAEDPLTATLDFRERQLQG</sequence>
<evidence type="ECO:0000313" key="6">
    <source>
        <dbReference type="Proteomes" id="UP001162802"/>
    </source>
</evidence>
<dbReference type="InterPro" id="IPR029058">
    <property type="entry name" value="AB_hydrolase_fold"/>
</dbReference>
<keyword evidence="6" id="KW-1185">Reference proteome</keyword>
<evidence type="ECO:0000313" key="5">
    <source>
        <dbReference type="EMBL" id="MCJ1961585.1"/>
    </source>
</evidence>
<evidence type="ECO:0000259" key="4">
    <source>
        <dbReference type="Pfam" id="PF00135"/>
    </source>
</evidence>
<evidence type="ECO:0000256" key="1">
    <source>
        <dbReference type="ARBA" id="ARBA00005964"/>
    </source>
</evidence>
<dbReference type="RefSeq" id="WP_243800834.1">
    <property type="nucleotide sequence ID" value="NZ_JALHAT010000023.1"/>
</dbReference>
<name>A0ABT0AEF7_9SPHN</name>
<dbReference type="PROSITE" id="PS00122">
    <property type="entry name" value="CARBOXYLESTERASE_B_1"/>
    <property type="match status" value="1"/>
</dbReference>
<dbReference type="Pfam" id="PF00135">
    <property type="entry name" value="COesterase"/>
    <property type="match status" value="1"/>
</dbReference>